<organism evidence="2 3">
    <name type="scientific">Mammaliicoccus lentus</name>
    <name type="common">Staphylococcus lentus</name>
    <dbReference type="NCBI Taxonomy" id="42858"/>
    <lineage>
        <taxon>Bacteria</taxon>
        <taxon>Bacillati</taxon>
        <taxon>Bacillota</taxon>
        <taxon>Bacilli</taxon>
        <taxon>Bacillales</taxon>
        <taxon>Staphylococcaceae</taxon>
        <taxon>Mammaliicoccus</taxon>
    </lineage>
</organism>
<dbReference type="EMBL" id="CP118848">
    <property type="protein sequence ID" value="WHI61248.1"/>
    <property type="molecule type" value="Genomic_DNA"/>
</dbReference>
<evidence type="ECO:0000313" key="2">
    <source>
        <dbReference type="EMBL" id="WHI61248.1"/>
    </source>
</evidence>
<dbReference type="AlphaFoldDB" id="A0AAX3W7B7"/>
<dbReference type="Gene3D" id="3.30.830.10">
    <property type="entry name" value="Metalloenzyme, LuxS/M16 peptidase-like"/>
    <property type="match status" value="2"/>
</dbReference>
<dbReference type="PANTHER" id="PTHR11851">
    <property type="entry name" value="METALLOPROTEASE"/>
    <property type="match status" value="1"/>
</dbReference>
<reference evidence="2" key="1">
    <citation type="journal article" date="2023" name="Antibiotics">
        <title>Prevalence and Molecular Characterization of Methicillin-Resistant Staphylococci (MRS) and Mammaliicocci (MRM) in Dromedary Camels from Algeria: First Detection of SCCmec-mecC Hybrid in Methicillin-Resistant Mammaliicoccus lentus.</title>
        <authorList>
            <person name="Belhout C."/>
            <person name="Boyen F."/>
            <person name="Vereecke N."/>
            <person name="Theuns S."/>
            <person name="Taibi N."/>
            <person name="Stegger M."/>
            <person name="de la Fe-Rodriguez P.Y."/>
            <person name="Bouayad L."/>
            <person name="Elgroud R."/>
            <person name="Butaye P."/>
        </authorList>
    </citation>
    <scope>NUCLEOTIDE SEQUENCE</scope>
    <source>
        <strain evidence="2">7048</strain>
    </source>
</reference>
<dbReference type="NCBIfam" id="NF047422">
    <property type="entry name" value="YfmF_fam"/>
    <property type="match status" value="1"/>
</dbReference>
<dbReference type="InterPro" id="IPR050361">
    <property type="entry name" value="MPP/UQCRC_Complex"/>
</dbReference>
<proteinExistence type="predicted"/>
<dbReference type="RefSeq" id="WP_282862883.1">
    <property type="nucleotide sequence ID" value="NZ_CP118848.1"/>
</dbReference>
<gene>
    <name evidence="2" type="ORF">PYH69_06355</name>
</gene>
<feature type="domain" description="Peptidase M16 C-terminal" evidence="1">
    <location>
        <begin position="182"/>
        <end position="357"/>
    </location>
</feature>
<dbReference type="InterPro" id="IPR007863">
    <property type="entry name" value="Peptidase_M16_C"/>
</dbReference>
<protein>
    <submittedName>
        <fullName evidence="2">Pitrilysin family protein</fullName>
    </submittedName>
</protein>
<name>A0AAX3W7B7_MAMLE</name>
<dbReference type="Pfam" id="PF05193">
    <property type="entry name" value="Peptidase_M16_C"/>
    <property type="match status" value="1"/>
</dbReference>
<evidence type="ECO:0000259" key="1">
    <source>
        <dbReference type="Pfam" id="PF05193"/>
    </source>
</evidence>
<dbReference type="GO" id="GO:0046872">
    <property type="term" value="F:metal ion binding"/>
    <property type="evidence" value="ECO:0007669"/>
    <property type="project" value="InterPro"/>
</dbReference>
<dbReference type="PANTHER" id="PTHR11851:SF186">
    <property type="entry name" value="INACTIVE METALLOPROTEASE YMFF-RELATED"/>
    <property type="match status" value="1"/>
</dbReference>
<accession>A0AAX3W7B7</accession>
<dbReference type="InterPro" id="IPR011249">
    <property type="entry name" value="Metalloenz_LuxS/M16"/>
</dbReference>
<evidence type="ECO:0000313" key="3">
    <source>
        <dbReference type="Proteomes" id="UP001223261"/>
    </source>
</evidence>
<dbReference type="Proteomes" id="UP001223261">
    <property type="component" value="Chromosome"/>
</dbReference>
<dbReference type="SUPFAM" id="SSF63411">
    <property type="entry name" value="LuxS/MPP-like metallohydrolase"/>
    <property type="match status" value="2"/>
</dbReference>
<sequence length="425" mass="49462">MITTEHIQLASNDVYVIPTKKFKTTTIVFKFVAPLDSETITSRSILSKLLTRVTKKYQTDKEMNNLLADLYGAHLFSYVNKQAHNHIMTIGIEIVNEKYLNSESSLLEKAVQLLHEVIFNPYIESNQFNEKYTEQEKFLLKKKLTAIEENKSQRAFLQFLNHMFENEPYRFLATGHLEDIDSINAQNLVQTYQDLLEENAISTYIIGNVGLEEVKSLCKKYFTFEHNNKMEIETSAIKHIDQVREITDYTEIDQAKLNMGYRFPITFHSKEYYSFLVLNMLLGGDASSILFSEVREKQSLAYSIHSQIDARNGFLYIVGGISKDKVQVAKETILNIYKDLQEGHFEDNKLELAKKVLISNAQEMFDKQRQMVDLLHMHARYQSVYDYEEWIKEINSITKKDIVNISQQGQLDTIYILTEGEKDDE</sequence>